<dbReference type="Proteomes" id="UP001330016">
    <property type="component" value="Unassembled WGS sequence"/>
</dbReference>
<evidence type="ECO:0000259" key="1">
    <source>
        <dbReference type="Pfam" id="PF13731"/>
    </source>
</evidence>
<dbReference type="Pfam" id="PF18483">
    <property type="entry name" value="Lectin_L-type_dom"/>
    <property type="match status" value="1"/>
</dbReference>
<dbReference type="InterPro" id="IPR027994">
    <property type="entry name" value="WxL_dom"/>
</dbReference>
<proteinExistence type="predicted"/>
<dbReference type="RefSeq" id="WP_331243631.1">
    <property type="nucleotide sequence ID" value="NZ_JAQSGJ010000016.1"/>
</dbReference>
<evidence type="ECO:0000313" key="2">
    <source>
        <dbReference type="EMBL" id="MEE6715603.1"/>
    </source>
</evidence>
<dbReference type="Gene3D" id="2.60.120.200">
    <property type="match status" value="1"/>
</dbReference>
<evidence type="ECO:0000313" key="3">
    <source>
        <dbReference type="Proteomes" id="UP001330016"/>
    </source>
</evidence>
<feature type="domain" description="WxL" evidence="1">
    <location>
        <begin position="824"/>
        <end position="938"/>
    </location>
</feature>
<gene>
    <name evidence="2" type="ORF">PS435_06995</name>
</gene>
<dbReference type="Pfam" id="PF13731">
    <property type="entry name" value="WxL"/>
    <property type="match status" value="1"/>
</dbReference>
<keyword evidence="3" id="KW-1185">Reference proteome</keyword>
<dbReference type="InterPro" id="IPR013320">
    <property type="entry name" value="ConA-like_dom_sf"/>
</dbReference>
<name>A0ABU7SZ75_9LACO</name>
<dbReference type="EMBL" id="JAQSGK010000016">
    <property type="protein sequence ID" value="MEE6715603.1"/>
    <property type="molecule type" value="Genomic_DNA"/>
</dbReference>
<comment type="caution">
    <text evidence="2">The sequence shown here is derived from an EMBL/GenBank/DDBJ whole genome shotgun (WGS) entry which is preliminary data.</text>
</comment>
<protein>
    <recommendedName>
        <fullName evidence="1">WxL domain-containing protein</fullName>
    </recommendedName>
</protein>
<dbReference type="SUPFAM" id="SSF49899">
    <property type="entry name" value="Concanavalin A-like lectins/glucanases"/>
    <property type="match status" value="1"/>
</dbReference>
<accession>A0ABU7SZ75</accession>
<sequence length="940" mass="100014">MKHGCTWIRNNRFLVFLRYLIAIGLLFVVALLGVKIAAAATISPGAAQLAQTNQLVQRLLAADPTDPNRVYIGNDQTQDFFSPHGHTEISTDGAGHWSQIQLTDNHGFELGAVTLNMRIDMQHDFSFSWQVRLKKDPNASLIADGVGFALHPTYTADEVKAMGSTQGIAQEIHSIGLSGGNLGTADFMNAFGFKIDSWPNPGYPKGPMAGTFYGDPKHTPQAAVDAYTTRDDLIDGRKISALAFPSGTQWGPFGIFTQTDATGYMSATAADANQNGQPDQTPLTGQTGNAVNLLGGAWQNMQIMYTAATHRLTIILADPDNSTRTMTWSRTLTSAEINLINQKHYYAFTILGSTGFYWAEQSIQKLSGYFTPESPSLVVRQATTNGTSLALPTTITQSGGYRTKAPIRMAPTKDNNYFTGVLSHLLLTHYDTAGQQVTSRINANAYGSDGNQWYFDINPATYKSLTIVTYVYRRTASTSDASPSAKFDIPLPKLSFSGTSTSAGTSGPYTVQPKSTVYVTAQLANPSIGPADWIKPTALITLPQLLQATAGPGVTQTGQQLTVQFADIARGTTGTVTFALTYSGQLPATLYPDQLPAGTGMRLALHGYLYDQSPDVINAAGARTDGSYFYVPTTLDAPKANSVVTSPPNFSINTTKDIDSGNFVPQFGSAQPAASAVFHYWDVTSADTNPQITTMDPILAGHPTTDIAGTAPGTLTGLLGNAIANAPQPTAPVGYQYLGYYEYTGSGTSSTWHSAQDTPTTFYYQVPTTGTSALAPQQIAYIYRPISDHYFSLTTTDLDFGRHPASAASHDLSLPTLGNVQTTLTDHRPSVGLPAASGPWQVSVAANGPLTGRTTQAVITGAQLVFAAADTGTAQNVTTAGGALALTDNASETLTLGQSSVYGSASLNWAPAKIQLNLPAQTITPDTYQTTITWTVTDGL</sequence>
<reference evidence="2 3" key="1">
    <citation type="submission" date="2023-02" db="EMBL/GenBank/DDBJ databases">
        <title>The predominant lactic acid bacteria and yeasts involved in the spontaneous fermentation of millet during the production of the traditional porridge Hausa koko in Ghana.</title>
        <authorList>
            <person name="Atter A."/>
            <person name="Diaz M."/>
        </authorList>
    </citation>
    <scope>NUCLEOTIDE SEQUENCE [LARGE SCALE GENOMIC DNA]</scope>
    <source>
        <strain evidence="2 3">FI11640</strain>
    </source>
</reference>
<organism evidence="2 3">
    <name type="scientific">Schleiferilactobacillus harbinensis</name>
    <dbReference type="NCBI Taxonomy" id="304207"/>
    <lineage>
        <taxon>Bacteria</taxon>
        <taxon>Bacillati</taxon>
        <taxon>Bacillota</taxon>
        <taxon>Bacilli</taxon>
        <taxon>Lactobacillales</taxon>
        <taxon>Lactobacillaceae</taxon>
        <taxon>Schleiferilactobacillus</taxon>
    </lineage>
</organism>